<proteinExistence type="predicted"/>
<name>A0AAF0WN49_DAUCS</name>
<evidence type="ECO:0000313" key="2">
    <source>
        <dbReference type="EMBL" id="WOG91000.1"/>
    </source>
</evidence>
<reference evidence="2" key="2">
    <citation type="submission" date="2022-03" db="EMBL/GenBank/DDBJ databases">
        <title>Draft title - Genomic analysis of global carrot germplasm unveils the trajectory of domestication and the origin of high carotenoid orange carrot.</title>
        <authorList>
            <person name="Iorizzo M."/>
            <person name="Ellison S."/>
            <person name="Senalik D."/>
            <person name="Macko-Podgorni A."/>
            <person name="Grzebelus D."/>
            <person name="Bostan H."/>
            <person name="Rolling W."/>
            <person name="Curaba J."/>
            <person name="Simon P."/>
        </authorList>
    </citation>
    <scope>NUCLEOTIDE SEQUENCE</scope>
    <source>
        <tissue evidence="2">Leaf</tissue>
    </source>
</reference>
<organism evidence="2 3">
    <name type="scientific">Daucus carota subsp. sativus</name>
    <name type="common">Carrot</name>
    <dbReference type="NCBI Taxonomy" id="79200"/>
    <lineage>
        <taxon>Eukaryota</taxon>
        <taxon>Viridiplantae</taxon>
        <taxon>Streptophyta</taxon>
        <taxon>Embryophyta</taxon>
        <taxon>Tracheophyta</taxon>
        <taxon>Spermatophyta</taxon>
        <taxon>Magnoliopsida</taxon>
        <taxon>eudicotyledons</taxon>
        <taxon>Gunneridae</taxon>
        <taxon>Pentapetalae</taxon>
        <taxon>asterids</taxon>
        <taxon>campanulids</taxon>
        <taxon>Apiales</taxon>
        <taxon>Apiaceae</taxon>
        <taxon>Apioideae</taxon>
        <taxon>Scandiceae</taxon>
        <taxon>Daucinae</taxon>
        <taxon>Daucus</taxon>
        <taxon>Daucus sect. Daucus</taxon>
    </lineage>
</organism>
<dbReference type="EMBL" id="CP093345">
    <property type="protein sequence ID" value="WOG91000.1"/>
    <property type="molecule type" value="Genomic_DNA"/>
</dbReference>
<gene>
    <name evidence="2" type="ORF">DCAR_0310248</name>
</gene>
<reference evidence="2" key="1">
    <citation type="journal article" date="2016" name="Nat. Genet.">
        <title>A high-quality carrot genome assembly provides new insights into carotenoid accumulation and asterid genome evolution.</title>
        <authorList>
            <person name="Iorizzo M."/>
            <person name="Ellison S."/>
            <person name="Senalik D."/>
            <person name="Zeng P."/>
            <person name="Satapoomin P."/>
            <person name="Huang J."/>
            <person name="Bowman M."/>
            <person name="Iovene M."/>
            <person name="Sanseverino W."/>
            <person name="Cavagnaro P."/>
            <person name="Yildiz M."/>
            <person name="Macko-Podgorni A."/>
            <person name="Moranska E."/>
            <person name="Grzebelus E."/>
            <person name="Grzebelus D."/>
            <person name="Ashrafi H."/>
            <person name="Zheng Z."/>
            <person name="Cheng S."/>
            <person name="Spooner D."/>
            <person name="Van Deynze A."/>
            <person name="Simon P."/>
        </authorList>
    </citation>
    <scope>NUCLEOTIDE SEQUENCE</scope>
    <source>
        <tissue evidence="2">Leaf</tissue>
    </source>
</reference>
<dbReference type="AlphaFoldDB" id="A0AAF0WN49"/>
<feature type="compositionally biased region" description="Basic and acidic residues" evidence="1">
    <location>
        <begin position="172"/>
        <end position="183"/>
    </location>
</feature>
<feature type="region of interest" description="Disordered" evidence="1">
    <location>
        <begin position="1"/>
        <end position="247"/>
    </location>
</feature>
<evidence type="ECO:0000313" key="3">
    <source>
        <dbReference type="Proteomes" id="UP000077755"/>
    </source>
</evidence>
<feature type="compositionally biased region" description="Low complexity" evidence="1">
    <location>
        <begin position="200"/>
        <end position="215"/>
    </location>
</feature>
<protein>
    <submittedName>
        <fullName evidence="2">Uncharacterized protein</fullName>
    </submittedName>
</protein>
<dbReference type="Proteomes" id="UP000077755">
    <property type="component" value="Chromosome 3"/>
</dbReference>
<feature type="compositionally biased region" description="Basic and acidic residues" evidence="1">
    <location>
        <begin position="1"/>
        <end position="13"/>
    </location>
</feature>
<accession>A0AAF0WN49</accession>
<sequence length="277" mass="29568">MPVTADEKAERKKTVASGKLKIGDSGESETAQKRKVISREGNTEAGGSQVKKVKTRNKNETEKGAVGTTRVLRSNSAKKGGEAGKEAIMPSAAKESTSKRATRVGASRQVALQKNVKGKNILKRNEAEEASNDEDMHISGKKKKDSLTIGSSKPKKIPPAKKEVPLTIGSPKPRENLQAEPSKRTTRRVGKSSEALSQESAGGSTAVASSSKTVGKQVSKAEKKKGGVPASTPSRKNPPRKGRAAAKTECSLKWGIFGHSHQMLEDQLTTNFDSYHL</sequence>
<keyword evidence="3" id="KW-1185">Reference proteome</keyword>
<evidence type="ECO:0000256" key="1">
    <source>
        <dbReference type="SAM" id="MobiDB-lite"/>
    </source>
</evidence>